<sequence>MSCTCAEGFTVQLHDGGTRYPVVPVDQHTEISYYFDARCTRCRSKYEAPFARVDSKGQALTDQMQDVPVVDRVWFSKQCGPFTCGCGEESQAGDPA</sequence>
<dbReference type="KEGG" id="sfa:Sfla_6740"/>
<proteinExistence type="predicted"/>
<accession>A0A8D3WNI0</accession>
<dbReference type="EMBL" id="CP002477">
    <property type="protein sequence ID" value="ADW08032.1"/>
    <property type="molecule type" value="Genomic_DNA"/>
</dbReference>
<dbReference type="OrthoDB" id="9948634at2"/>
<evidence type="ECO:0000313" key="1">
    <source>
        <dbReference type="EMBL" id="ADW08032.1"/>
    </source>
</evidence>
<reference evidence="1 2" key="1">
    <citation type="submission" date="2011-01" db="EMBL/GenBank/DDBJ databases">
        <title>Complete sequence of plasmid2 of Streptomyces flavogriseus ATCC 33331.</title>
        <authorList>
            <consortium name="US DOE Joint Genome Institute"/>
            <person name="Lucas S."/>
            <person name="Copeland A."/>
            <person name="Lapidus A."/>
            <person name="Cheng J.-F."/>
            <person name="Goodwin L."/>
            <person name="Pitluck S."/>
            <person name="Davenport K."/>
            <person name="Detter J.C."/>
            <person name="Han C."/>
            <person name="Tapia R."/>
            <person name="Land M."/>
            <person name="Hauser L."/>
            <person name="Kyrpides N."/>
            <person name="Ivanova N."/>
            <person name="Ovchinnikova G."/>
            <person name="Pagani I."/>
            <person name="Brumm P."/>
            <person name="Mead D."/>
            <person name="Woyke T."/>
        </authorList>
    </citation>
    <scope>NUCLEOTIDE SEQUENCE [LARGE SCALE GENOMIC DNA]</scope>
    <source>
        <strain evidence="2">ATCC 33331 / IAF-45CD</strain>
        <plasmid evidence="1 2">pSFLA02</plasmid>
    </source>
</reference>
<evidence type="ECO:0000313" key="2">
    <source>
        <dbReference type="Proteomes" id="UP000002066"/>
    </source>
</evidence>
<keyword evidence="1" id="KW-0614">Plasmid</keyword>
<name>A0A8D3WNI0_STRFA</name>
<dbReference type="AlphaFoldDB" id="A0A8D3WNI0"/>
<dbReference type="Proteomes" id="UP000002066">
    <property type="component" value="Plasmid pSFLA02"/>
</dbReference>
<gene>
    <name evidence="1" type="ORF">Sfla_6740</name>
</gene>
<geneLocation type="plasmid" evidence="1 2">
    <name>pSFLA02</name>
</geneLocation>
<protein>
    <submittedName>
        <fullName evidence="1">Uncharacterized protein</fullName>
    </submittedName>
</protein>
<organism evidence="1 2">
    <name type="scientific">Streptomyces pratensis (strain ATCC 33331 / IAF-45CD)</name>
    <dbReference type="NCBI Taxonomy" id="591167"/>
    <lineage>
        <taxon>Bacteria</taxon>
        <taxon>Bacillati</taxon>
        <taxon>Actinomycetota</taxon>
        <taxon>Actinomycetes</taxon>
        <taxon>Kitasatosporales</taxon>
        <taxon>Streptomycetaceae</taxon>
        <taxon>Streptomyces</taxon>
    </lineage>
</organism>